<proteinExistence type="predicted"/>
<comment type="caution">
    <text evidence="1">The sequence shown here is derived from an EMBL/GenBank/DDBJ whole genome shotgun (WGS) entry which is preliminary data.</text>
</comment>
<protein>
    <submittedName>
        <fullName evidence="1">Programmed cell death antitoxin YdcD</fullName>
    </submittedName>
</protein>
<sequence>MQSQKLSISLSPTLTRFIEHYKIAKGYKSRSEVISVALNLLQEKELFEAYREADSEVDEAWDVTIGDGLSDETW</sequence>
<dbReference type="SUPFAM" id="SSF47598">
    <property type="entry name" value="Ribbon-helix-helix"/>
    <property type="match status" value="1"/>
</dbReference>
<dbReference type="RefSeq" id="WP_021831086.1">
    <property type="nucleotide sequence ID" value="NZ_CAQK01000564.1"/>
</dbReference>
<dbReference type="Pfam" id="PF03693">
    <property type="entry name" value="ParD_antitoxin"/>
    <property type="match status" value="1"/>
</dbReference>
<dbReference type="AlphaFoldDB" id="T2IFZ9"/>
<evidence type="ECO:0000313" key="1">
    <source>
        <dbReference type="EMBL" id="CCQ51973.1"/>
    </source>
</evidence>
<gene>
    <name evidence="1" type="ORF">CWATWH8502_4853</name>
</gene>
<name>T2IFZ9_CROWT</name>
<dbReference type="Proteomes" id="UP000018348">
    <property type="component" value="Unassembled WGS sequence"/>
</dbReference>
<evidence type="ECO:0000313" key="2">
    <source>
        <dbReference type="Proteomes" id="UP000018348"/>
    </source>
</evidence>
<accession>T2IFZ9</accession>
<reference evidence="1 2" key="2">
    <citation type="submission" date="2013-09" db="EMBL/GenBank/DDBJ databases">
        <title>Whole genome comparison of six Crocosphaera watsonii strains with differing phenotypes.</title>
        <authorList>
            <person name="Bench S.R."/>
            <person name="Heller P."/>
            <person name="Frank I."/>
            <person name="Arciniega M."/>
            <person name="Shilova I.N."/>
            <person name="Zehr J.P."/>
        </authorList>
    </citation>
    <scope>NUCLEOTIDE SEQUENCE [LARGE SCALE GENOMIC DNA]</scope>
    <source>
        <strain evidence="1 2">WH 8502</strain>
    </source>
</reference>
<dbReference type="GO" id="GO:0006355">
    <property type="term" value="P:regulation of DNA-templated transcription"/>
    <property type="evidence" value="ECO:0007669"/>
    <property type="project" value="InterPro"/>
</dbReference>
<dbReference type="InterPro" id="IPR010985">
    <property type="entry name" value="Ribbon_hlx_hlx"/>
</dbReference>
<organism evidence="1 2">
    <name type="scientific">Crocosphaera watsonii WH 8502</name>
    <dbReference type="NCBI Taxonomy" id="423474"/>
    <lineage>
        <taxon>Bacteria</taxon>
        <taxon>Bacillati</taxon>
        <taxon>Cyanobacteriota</taxon>
        <taxon>Cyanophyceae</taxon>
        <taxon>Oscillatoriophycideae</taxon>
        <taxon>Chroococcales</taxon>
        <taxon>Aphanothecaceae</taxon>
        <taxon>Crocosphaera</taxon>
    </lineage>
</organism>
<dbReference type="InterPro" id="IPR022789">
    <property type="entry name" value="ParD"/>
</dbReference>
<reference evidence="1 2" key="1">
    <citation type="submission" date="2013-01" db="EMBL/GenBank/DDBJ databases">
        <authorList>
            <person name="Bench S."/>
        </authorList>
    </citation>
    <scope>NUCLEOTIDE SEQUENCE [LARGE SCALE GENOMIC DNA]</scope>
    <source>
        <strain evidence="1 2">WH 8502</strain>
    </source>
</reference>
<dbReference type="EMBL" id="CAQK01000564">
    <property type="protein sequence ID" value="CCQ51973.1"/>
    <property type="molecule type" value="Genomic_DNA"/>
</dbReference>